<sequence length="17" mass="2084">MMPCCWAVLTRLDRRCE</sequence>
<dbReference type="EMBL" id="GBRH01230235">
    <property type="protein sequence ID" value="JAD67660.1"/>
    <property type="molecule type" value="Transcribed_RNA"/>
</dbReference>
<protein>
    <submittedName>
        <fullName evidence="1">Uncharacterized protein</fullName>
    </submittedName>
</protein>
<accession>A0A0A9C2S6</accession>
<organism evidence="1">
    <name type="scientific">Arundo donax</name>
    <name type="common">Giant reed</name>
    <name type="synonym">Donax arundinaceus</name>
    <dbReference type="NCBI Taxonomy" id="35708"/>
    <lineage>
        <taxon>Eukaryota</taxon>
        <taxon>Viridiplantae</taxon>
        <taxon>Streptophyta</taxon>
        <taxon>Embryophyta</taxon>
        <taxon>Tracheophyta</taxon>
        <taxon>Spermatophyta</taxon>
        <taxon>Magnoliopsida</taxon>
        <taxon>Liliopsida</taxon>
        <taxon>Poales</taxon>
        <taxon>Poaceae</taxon>
        <taxon>PACMAD clade</taxon>
        <taxon>Arundinoideae</taxon>
        <taxon>Arundineae</taxon>
        <taxon>Arundo</taxon>
    </lineage>
</organism>
<dbReference type="AlphaFoldDB" id="A0A0A9C2S6"/>
<proteinExistence type="predicted"/>
<name>A0A0A9C2S6_ARUDO</name>
<reference evidence="1" key="1">
    <citation type="submission" date="2014-09" db="EMBL/GenBank/DDBJ databases">
        <authorList>
            <person name="Magalhaes I.L.F."/>
            <person name="Oliveira U."/>
            <person name="Santos F.R."/>
            <person name="Vidigal T.H.D.A."/>
            <person name="Brescovit A.D."/>
            <person name="Santos A.J."/>
        </authorList>
    </citation>
    <scope>NUCLEOTIDE SEQUENCE</scope>
    <source>
        <tissue evidence="1">Shoot tissue taken approximately 20 cm above the soil surface</tissue>
    </source>
</reference>
<evidence type="ECO:0000313" key="1">
    <source>
        <dbReference type="EMBL" id="JAD67660.1"/>
    </source>
</evidence>
<reference evidence="1" key="2">
    <citation type="journal article" date="2015" name="Data Brief">
        <title>Shoot transcriptome of the giant reed, Arundo donax.</title>
        <authorList>
            <person name="Barrero R.A."/>
            <person name="Guerrero F.D."/>
            <person name="Moolhuijzen P."/>
            <person name="Goolsby J.A."/>
            <person name="Tidwell J."/>
            <person name="Bellgard S.E."/>
            <person name="Bellgard M.I."/>
        </authorList>
    </citation>
    <scope>NUCLEOTIDE SEQUENCE</scope>
    <source>
        <tissue evidence="1">Shoot tissue taken approximately 20 cm above the soil surface</tissue>
    </source>
</reference>